<evidence type="ECO:0000256" key="5">
    <source>
        <dbReference type="SAM" id="SignalP"/>
    </source>
</evidence>
<dbReference type="InterPro" id="IPR016169">
    <property type="entry name" value="FAD-bd_PCMH_sub2"/>
</dbReference>
<dbReference type="Gene3D" id="3.30.43.10">
    <property type="entry name" value="Uridine Diphospho-n-acetylenolpyruvylglucosamine Reductase, domain 2"/>
    <property type="match status" value="1"/>
</dbReference>
<evidence type="ECO:0000313" key="7">
    <source>
        <dbReference type="EMBL" id="KAF4963917.1"/>
    </source>
</evidence>
<feature type="domain" description="FAD-binding PCMH-type" evidence="6">
    <location>
        <begin position="64"/>
        <end position="250"/>
    </location>
</feature>
<dbReference type="InterPro" id="IPR006094">
    <property type="entry name" value="Oxid_FAD_bind_N"/>
</dbReference>
<dbReference type="Proteomes" id="UP000622797">
    <property type="component" value="Unassembled WGS sequence"/>
</dbReference>
<proteinExistence type="inferred from homology"/>
<dbReference type="GO" id="GO:0071949">
    <property type="term" value="F:FAD binding"/>
    <property type="evidence" value="ECO:0007669"/>
    <property type="project" value="InterPro"/>
</dbReference>
<dbReference type="PANTHER" id="PTHR42973">
    <property type="entry name" value="BINDING OXIDOREDUCTASE, PUTATIVE (AFU_ORTHOLOGUE AFUA_1G17690)-RELATED"/>
    <property type="match status" value="1"/>
</dbReference>
<dbReference type="InterPro" id="IPR016166">
    <property type="entry name" value="FAD-bd_PCMH"/>
</dbReference>
<keyword evidence="4" id="KW-0560">Oxidoreductase</keyword>
<dbReference type="GO" id="GO:0016491">
    <property type="term" value="F:oxidoreductase activity"/>
    <property type="evidence" value="ECO:0007669"/>
    <property type="project" value="UniProtKB-KW"/>
</dbReference>
<sequence length="513" mass="55332">MLGRSLGFAAVLALPFHVSAQNTTSTGFKGCDALLDAGLEEILVFPEDVAYTESTSLYYAASNRKLQPYCIVQPRSTQQVSSVVKALGGVSAAGNWDIAIRSGGHSDYDNNAVDRGVTIDLTFFNSTNVIEKGKAHWNGTSTLTKSIAQIRPAARWGDVLTYLEKFNLGVTGGRSGHVGAGGLLLSGGASFHIQKWGISCDNVVNYEVVLADGSIVNANANANKDLWKALKGGGSNLGIVTRFDLRTFTVPSEIYGGMMFTSWADSDKVIDQFVDYTSGIKSTGHPDHEFIIYRDDLGSRSVMVLAVSTDGNTKSTNLAPFKNMTLIRDTMATQSLGEMTATIADTGGSNYIAFSLILQSRKEIMEKAKEIFEALTEDIADSKIPASLNFIFQPFPKLLASVNPGGNILGLQDNLPANSILFESRFTLAADDSSYKGVASSKLGRAVQELKEYSASLDGHSSYIYMNYAGPEQDVIGSYGKENVQFLKDTAAKYDPTGFFQYRVPGGWKVSRV</sequence>
<dbReference type="AlphaFoldDB" id="A0A8H4X6M6"/>
<keyword evidence="5" id="KW-0732">Signal</keyword>
<reference evidence="7" key="1">
    <citation type="journal article" date="2020" name="BMC Genomics">
        <title>Correction to: Identification and distribution of gene clusters required for synthesis of sphingolipid metabolism inhibitors in diverse species of the filamentous fungus Fusarium.</title>
        <authorList>
            <person name="Kim H.S."/>
            <person name="Lohmar J.M."/>
            <person name="Busman M."/>
            <person name="Brown D.W."/>
            <person name="Naumann T.A."/>
            <person name="Divon H.H."/>
            <person name="Lysoe E."/>
            <person name="Uhlig S."/>
            <person name="Proctor R.H."/>
        </authorList>
    </citation>
    <scope>NUCLEOTIDE SEQUENCE</scope>
    <source>
        <strain evidence="7">NRRL 20472</strain>
    </source>
</reference>
<dbReference type="Pfam" id="PF01565">
    <property type="entry name" value="FAD_binding_4"/>
    <property type="match status" value="1"/>
</dbReference>
<evidence type="ECO:0000259" key="6">
    <source>
        <dbReference type="PROSITE" id="PS51387"/>
    </source>
</evidence>
<evidence type="ECO:0000256" key="3">
    <source>
        <dbReference type="ARBA" id="ARBA00022827"/>
    </source>
</evidence>
<dbReference type="Gene3D" id="3.30.465.10">
    <property type="match status" value="1"/>
</dbReference>
<comment type="similarity">
    <text evidence="1">Belongs to the oxygen-dependent FAD-linked oxidoreductase family.</text>
</comment>
<reference evidence="7" key="2">
    <citation type="submission" date="2020-05" db="EMBL/GenBank/DDBJ databases">
        <authorList>
            <person name="Kim H.-S."/>
            <person name="Proctor R.H."/>
            <person name="Brown D.W."/>
        </authorList>
    </citation>
    <scope>NUCLEOTIDE SEQUENCE</scope>
    <source>
        <strain evidence="7">NRRL 20472</strain>
    </source>
</reference>
<dbReference type="InterPro" id="IPR036318">
    <property type="entry name" value="FAD-bd_PCMH-like_sf"/>
</dbReference>
<organism evidence="7 8">
    <name type="scientific">Fusarium sarcochroum</name>
    <dbReference type="NCBI Taxonomy" id="1208366"/>
    <lineage>
        <taxon>Eukaryota</taxon>
        <taxon>Fungi</taxon>
        <taxon>Dikarya</taxon>
        <taxon>Ascomycota</taxon>
        <taxon>Pezizomycotina</taxon>
        <taxon>Sordariomycetes</taxon>
        <taxon>Hypocreomycetidae</taxon>
        <taxon>Hypocreales</taxon>
        <taxon>Nectriaceae</taxon>
        <taxon>Fusarium</taxon>
        <taxon>Fusarium lateritium species complex</taxon>
    </lineage>
</organism>
<gene>
    <name evidence="7" type="ORF">FSARC_8111</name>
</gene>
<name>A0A8H4X6M6_9HYPO</name>
<comment type="caution">
    <text evidence="7">The sequence shown here is derived from an EMBL/GenBank/DDBJ whole genome shotgun (WGS) entry which is preliminary data.</text>
</comment>
<dbReference type="PANTHER" id="PTHR42973:SF53">
    <property type="entry name" value="FAD-BINDING PCMH-TYPE DOMAIN-CONTAINING PROTEIN-RELATED"/>
    <property type="match status" value="1"/>
</dbReference>
<accession>A0A8H4X6M6</accession>
<evidence type="ECO:0000256" key="2">
    <source>
        <dbReference type="ARBA" id="ARBA00022630"/>
    </source>
</evidence>
<keyword evidence="3" id="KW-0274">FAD</keyword>
<evidence type="ECO:0000313" key="8">
    <source>
        <dbReference type="Proteomes" id="UP000622797"/>
    </source>
</evidence>
<keyword evidence="2" id="KW-0285">Flavoprotein</keyword>
<keyword evidence="8" id="KW-1185">Reference proteome</keyword>
<dbReference type="Gene3D" id="3.40.462.20">
    <property type="match status" value="1"/>
</dbReference>
<feature type="chain" id="PRO_5033994160" description="FAD-binding PCMH-type domain-containing protein" evidence="5">
    <location>
        <begin position="21"/>
        <end position="513"/>
    </location>
</feature>
<dbReference type="InterPro" id="IPR050416">
    <property type="entry name" value="FAD-linked_Oxidoreductase"/>
</dbReference>
<evidence type="ECO:0000256" key="1">
    <source>
        <dbReference type="ARBA" id="ARBA00005466"/>
    </source>
</evidence>
<feature type="signal peptide" evidence="5">
    <location>
        <begin position="1"/>
        <end position="20"/>
    </location>
</feature>
<dbReference type="OrthoDB" id="2151789at2759"/>
<protein>
    <recommendedName>
        <fullName evidence="6">FAD-binding PCMH-type domain-containing protein</fullName>
    </recommendedName>
</protein>
<dbReference type="PROSITE" id="PS51387">
    <property type="entry name" value="FAD_PCMH"/>
    <property type="match status" value="1"/>
</dbReference>
<dbReference type="InterPro" id="IPR016167">
    <property type="entry name" value="FAD-bd_PCMH_sub1"/>
</dbReference>
<dbReference type="SUPFAM" id="SSF56176">
    <property type="entry name" value="FAD-binding/transporter-associated domain-like"/>
    <property type="match status" value="1"/>
</dbReference>
<dbReference type="EMBL" id="JABEXW010000442">
    <property type="protein sequence ID" value="KAF4963917.1"/>
    <property type="molecule type" value="Genomic_DNA"/>
</dbReference>
<evidence type="ECO:0000256" key="4">
    <source>
        <dbReference type="ARBA" id="ARBA00023002"/>
    </source>
</evidence>